<accession>A0AA37WD78</accession>
<dbReference type="InterPro" id="IPR051476">
    <property type="entry name" value="Bac_ResReg_Asp_Phosphatase"/>
</dbReference>
<keyword evidence="7" id="KW-0472">Membrane</keyword>
<evidence type="ECO:0000256" key="1">
    <source>
        <dbReference type="ARBA" id="ARBA00004496"/>
    </source>
</evidence>
<keyword evidence="7" id="KW-1133">Transmembrane helix</keyword>
<feature type="chain" id="PRO_5041266898" description="Tetratricopeptide repeat protein" evidence="8">
    <location>
        <begin position="22"/>
        <end position="509"/>
    </location>
</feature>
<keyword evidence="7" id="KW-0812">Transmembrane</keyword>
<evidence type="ECO:0000256" key="3">
    <source>
        <dbReference type="ARBA" id="ARBA00022737"/>
    </source>
</evidence>
<evidence type="ECO:0000256" key="8">
    <source>
        <dbReference type="SAM" id="SignalP"/>
    </source>
</evidence>
<dbReference type="PANTHER" id="PTHR46630:SF1">
    <property type="entry name" value="TETRATRICOPEPTIDE REPEAT PROTEIN 29"/>
    <property type="match status" value="1"/>
</dbReference>
<comment type="subcellular location">
    <subcellularLocation>
        <location evidence="1">Cytoplasm</location>
    </subcellularLocation>
</comment>
<dbReference type="SUPFAM" id="SSF46894">
    <property type="entry name" value="C-terminal effector domain of the bipartite response regulators"/>
    <property type="match status" value="1"/>
</dbReference>
<dbReference type="GO" id="GO:0005737">
    <property type="term" value="C:cytoplasm"/>
    <property type="evidence" value="ECO:0007669"/>
    <property type="project" value="UniProtKB-SubCell"/>
</dbReference>
<evidence type="ECO:0000256" key="2">
    <source>
        <dbReference type="ARBA" id="ARBA00022490"/>
    </source>
</evidence>
<keyword evidence="4" id="KW-0802">TPR repeat</keyword>
<dbReference type="RefSeq" id="WP_235292512.1">
    <property type="nucleotide sequence ID" value="NZ_BSOH01000001.1"/>
</dbReference>
<dbReference type="GO" id="GO:0003677">
    <property type="term" value="F:DNA binding"/>
    <property type="evidence" value="ECO:0007669"/>
    <property type="project" value="InterPro"/>
</dbReference>
<sequence length="509" mass="59344">MKLCTGSIFLIFLLFNLQLNAQYNFNSGFETADPTNDFEEVELVDKMAIHEAFLTKALADTSALTKVYAYVYLYYDYLRANDFSTAADYLIKAEHIVEDSGKPGWKGWIRQRRAILEVILDNRENALEVYKESILLCRQSGDSLCVAKGLEQMGSMYAQMDSFDISKVYFERAFPLLETYAPTLTKGISYNNYGILLSRQGQPREAIEYMDRAVDIFTEEKEYLKAGKAMNNLADAHRRLGEYLEAEDGFLKTIEFNKSHGLDENLIRNYLGLSETYDESGNYKASKQYLERFYDLKDSLVGAETKLKIEKLESDYELQEKELELSKSKEELILANRAVERFFGYGTLILLLGAFLIWRWYLQRKQTKEALEENKRNLKELTNLLLEKNSKIIEFEEKLEKSNVSKSKSNSDDVPFYNERVLTEDDWTSFKLKFDRSYPNYRKRLRQQHPNLTDGEERLYLFIKLNLSTAETATILGISKESVKKNRYRLRKKLELTTEDSLEDLVQTF</sequence>
<keyword evidence="8" id="KW-0732">Signal</keyword>
<dbReference type="Gene3D" id="1.25.40.10">
    <property type="entry name" value="Tetratricopeptide repeat domain"/>
    <property type="match status" value="1"/>
</dbReference>
<evidence type="ECO:0000256" key="6">
    <source>
        <dbReference type="SAM" id="Coils"/>
    </source>
</evidence>
<dbReference type="GO" id="GO:0006355">
    <property type="term" value="P:regulation of DNA-templated transcription"/>
    <property type="evidence" value="ECO:0007669"/>
    <property type="project" value="InterPro"/>
</dbReference>
<keyword evidence="2" id="KW-0963">Cytoplasm</keyword>
<dbReference type="PANTHER" id="PTHR46630">
    <property type="entry name" value="TETRATRICOPEPTIDE REPEAT PROTEIN 29"/>
    <property type="match status" value="1"/>
</dbReference>
<evidence type="ECO:0000313" key="9">
    <source>
        <dbReference type="EMBL" id="GLR15612.1"/>
    </source>
</evidence>
<evidence type="ECO:0008006" key="11">
    <source>
        <dbReference type="Google" id="ProtNLM"/>
    </source>
</evidence>
<dbReference type="SMART" id="SM00028">
    <property type="entry name" value="TPR"/>
    <property type="match status" value="4"/>
</dbReference>
<dbReference type="Gene3D" id="1.10.10.10">
    <property type="entry name" value="Winged helix-like DNA-binding domain superfamily/Winged helix DNA-binding domain"/>
    <property type="match status" value="1"/>
</dbReference>
<dbReference type="Pfam" id="PF13424">
    <property type="entry name" value="TPR_12"/>
    <property type="match status" value="1"/>
</dbReference>
<reference evidence="9" key="2">
    <citation type="submission" date="2023-01" db="EMBL/GenBank/DDBJ databases">
        <title>Draft genome sequence of Portibacter lacus strain NBRC 108769.</title>
        <authorList>
            <person name="Sun Q."/>
            <person name="Mori K."/>
        </authorList>
    </citation>
    <scope>NUCLEOTIDE SEQUENCE</scope>
    <source>
        <strain evidence="9">NBRC 108769</strain>
    </source>
</reference>
<dbReference type="Pfam" id="PF13181">
    <property type="entry name" value="TPR_8"/>
    <property type="match status" value="1"/>
</dbReference>
<protein>
    <recommendedName>
        <fullName evidence="11">Tetratricopeptide repeat protein</fullName>
    </recommendedName>
</protein>
<feature type="signal peptide" evidence="8">
    <location>
        <begin position="1"/>
        <end position="21"/>
    </location>
</feature>
<keyword evidence="3" id="KW-0677">Repeat</keyword>
<comment type="similarity">
    <text evidence="5">Belongs to the Rap family.</text>
</comment>
<dbReference type="InterPro" id="IPR019734">
    <property type="entry name" value="TPR_rpt"/>
</dbReference>
<dbReference type="InterPro" id="IPR036388">
    <property type="entry name" value="WH-like_DNA-bd_sf"/>
</dbReference>
<organism evidence="9 10">
    <name type="scientific">Portibacter lacus</name>
    <dbReference type="NCBI Taxonomy" id="1099794"/>
    <lineage>
        <taxon>Bacteria</taxon>
        <taxon>Pseudomonadati</taxon>
        <taxon>Bacteroidota</taxon>
        <taxon>Saprospiria</taxon>
        <taxon>Saprospirales</taxon>
        <taxon>Haliscomenobacteraceae</taxon>
        <taxon>Portibacter</taxon>
    </lineage>
</organism>
<dbReference type="EMBL" id="BSOH01000001">
    <property type="protein sequence ID" value="GLR15612.1"/>
    <property type="molecule type" value="Genomic_DNA"/>
</dbReference>
<keyword evidence="6" id="KW-0175">Coiled coil</keyword>
<gene>
    <name evidence="9" type="ORF">GCM10007940_02270</name>
</gene>
<evidence type="ECO:0000256" key="4">
    <source>
        <dbReference type="ARBA" id="ARBA00022803"/>
    </source>
</evidence>
<dbReference type="SUPFAM" id="SSF48452">
    <property type="entry name" value="TPR-like"/>
    <property type="match status" value="1"/>
</dbReference>
<dbReference type="InterPro" id="IPR011990">
    <property type="entry name" value="TPR-like_helical_dom_sf"/>
</dbReference>
<feature type="transmembrane region" description="Helical" evidence="7">
    <location>
        <begin position="342"/>
        <end position="362"/>
    </location>
</feature>
<evidence type="ECO:0000256" key="7">
    <source>
        <dbReference type="SAM" id="Phobius"/>
    </source>
</evidence>
<evidence type="ECO:0000256" key="5">
    <source>
        <dbReference type="ARBA" id="ARBA00038253"/>
    </source>
</evidence>
<dbReference type="Proteomes" id="UP001156666">
    <property type="component" value="Unassembled WGS sequence"/>
</dbReference>
<dbReference type="InterPro" id="IPR016032">
    <property type="entry name" value="Sig_transdc_resp-reg_C-effctor"/>
</dbReference>
<evidence type="ECO:0000313" key="10">
    <source>
        <dbReference type="Proteomes" id="UP001156666"/>
    </source>
</evidence>
<keyword evidence="10" id="KW-1185">Reference proteome</keyword>
<proteinExistence type="inferred from homology"/>
<reference evidence="9" key="1">
    <citation type="journal article" date="2014" name="Int. J. Syst. Evol. Microbiol.">
        <title>Complete genome sequence of Corynebacterium casei LMG S-19264T (=DSM 44701T), isolated from a smear-ripened cheese.</title>
        <authorList>
            <consortium name="US DOE Joint Genome Institute (JGI-PGF)"/>
            <person name="Walter F."/>
            <person name="Albersmeier A."/>
            <person name="Kalinowski J."/>
            <person name="Ruckert C."/>
        </authorList>
    </citation>
    <scope>NUCLEOTIDE SEQUENCE</scope>
    <source>
        <strain evidence="9">NBRC 108769</strain>
    </source>
</reference>
<feature type="coiled-coil region" evidence="6">
    <location>
        <begin position="302"/>
        <end position="398"/>
    </location>
</feature>
<name>A0AA37WD78_9BACT</name>
<dbReference type="AlphaFoldDB" id="A0AA37WD78"/>
<comment type="caution">
    <text evidence="9">The sequence shown here is derived from an EMBL/GenBank/DDBJ whole genome shotgun (WGS) entry which is preliminary data.</text>
</comment>